<organism evidence="1 2">
    <name type="scientific">Desulfotomaculum copahuensis</name>
    <dbReference type="NCBI Taxonomy" id="1838280"/>
    <lineage>
        <taxon>Bacteria</taxon>
        <taxon>Bacillati</taxon>
        <taxon>Bacillota</taxon>
        <taxon>Clostridia</taxon>
        <taxon>Eubacteriales</taxon>
        <taxon>Desulfotomaculaceae</taxon>
        <taxon>Desulfotomaculum</taxon>
    </lineage>
</organism>
<dbReference type="AlphaFoldDB" id="A0A1B7LFM5"/>
<reference evidence="1 2" key="1">
    <citation type="submission" date="2016-04" db="EMBL/GenBank/DDBJ databases">
        <authorList>
            <person name="Evans L.H."/>
            <person name="Alamgir A."/>
            <person name="Owens N."/>
            <person name="Weber N.D."/>
            <person name="Virtaneva K."/>
            <person name="Barbian K."/>
            <person name="Babar A."/>
            <person name="Rosenke K."/>
        </authorList>
    </citation>
    <scope>NUCLEOTIDE SEQUENCE [LARGE SCALE GENOMIC DNA]</scope>
    <source>
        <strain evidence="1 2">LMa1</strain>
    </source>
</reference>
<dbReference type="STRING" id="1838280.A6M21_08405"/>
<keyword evidence="2" id="KW-1185">Reference proteome</keyword>
<dbReference type="EMBL" id="LYVF01000118">
    <property type="protein sequence ID" value="OAT82966.1"/>
    <property type="molecule type" value="Genomic_DNA"/>
</dbReference>
<proteinExistence type="predicted"/>
<accession>A0A1B7LFM5</accession>
<name>A0A1B7LFM5_9FIRM</name>
<dbReference type="Proteomes" id="UP000078532">
    <property type="component" value="Unassembled WGS sequence"/>
</dbReference>
<dbReference type="InterPro" id="IPR054227">
    <property type="entry name" value="DUF6951"/>
</dbReference>
<comment type="caution">
    <text evidence="1">The sequence shown here is derived from an EMBL/GenBank/DDBJ whole genome shotgun (WGS) entry which is preliminary data.</text>
</comment>
<gene>
    <name evidence="1" type="ORF">A6M21_08405</name>
</gene>
<dbReference type="RefSeq" id="WP_066667561.1">
    <property type="nucleotide sequence ID" value="NZ_LYVF01000118.1"/>
</dbReference>
<dbReference type="OrthoDB" id="1807880at2"/>
<evidence type="ECO:0000313" key="2">
    <source>
        <dbReference type="Proteomes" id="UP000078532"/>
    </source>
</evidence>
<evidence type="ECO:0000313" key="1">
    <source>
        <dbReference type="EMBL" id="OAT82966.1"/>
    </source>
</evidence>
<sequence length="105" mass="11369">MAKVEIFGGVCGFNTTVRATAGQKRQVELCVETECPNWQKVAGELKIVNAYKELFAKLHEGELYHIYAPHIPHPACPVPAGIMKAVEVAAGLALPRDARIKVSGD</sequence>
<protein>
    <submittedName>
        <fullName evidence="1">Uncharacterized protein</fullName>
    </submittedName>
</protein>
<dbReference type="Pfam" id="PF22263">
    <property type="entry name" value="DUF6951"/>
    <property type="match status" value="1"/>
</dbReference>